<organism evidence="2 3">
    <name type="scientific">Trichonephila inaurata madagascariensis</name>
    <dbReference type="NCBI Taxonomy" id="2747483"/>
    <lineage>
        <taxon>Eukaryota</taxon>
        <taxon>Metazoa</taxon>
        <taxon>Ecdysozoa</taxon>
        <taxon>Arthropoda</taxon>
        <taxon>Chelicerata</taxon>
        <taxon>Arachnida</taxon>
        <taxon>Araneae</taxon>
        <taxon>Araneomorphae</taxon>
        <taxon>Entelegynae</taxon>
        <taxon>Araneoidea</taxon>
        <taxon>Nephilidae</taxon>
        <taxon>Trichonephila</taxon>
        <taxon>Trichonephila inaurata</taxon>
    </lineage>
</organism>
<keyword evidence="1" id="KW-0472">Membrane</keyword>
<proteinExistence type="predicted"/>
<evidence type="ECO:0000313" key="2">
    <source>
        <dbReference type="EMBL" id="GFS48196.1"/>
    </source>
</evidence>
<dbReference type="Proteomes" id="UP000886998">
    <property type="component" value="Unassembled WGS sequence"/>
</dbReference>
<reference evidence="2" key="1">
    <citation type="submission" date="2020-08" db="EMBL/GenBank/DDBJ databases">
        <title>Multicomponent nature underlies the extraordinary mechanical properties of spider dragline silk.</title>
        <authorList>
            <person name="Kono N."/>
            <person name="Nakamura H."/>
            <person name="Mori M."/>
            <person name="Yoshida Y."/>
            <person name="Ohtoshi R."/>
            <person name="Malay A.D."/>
            <person name="Moran D.A.P."/>
            <person name="Tomita M."/>
            <person name="Numata K."/>
            <person name="Arakawa K."/>
        </authorList>
    </citation>
    <scope>NUCLEOTIDE SEQUENCE</scope>
</reference>
<comment type="caution">
    <text evidence="2">The sequence shown here is derived from an EMBL/GenBank/DDBJ whole genome shotgun (WGS) entry which is preliminary data.</text>
</comment>
<evidence type="ECO:0000313" key="3">
    <source>
        <dbReference type="Proteomes" id="UP000886998"/>
    </source>
</evidence>
<dbReference type="AlphaFoldDB" id="A0A8X6IJV2"/>
<sequence length="87" mass="9809">MTEDIVVSDYCLAVDSLRVGDVPPPAGEELLCFEREGRWLCNGTDREEESFCFGPELKLVPRKDRFLGFMFSAVDSACVGVLLYLER</sequence>
<name>A0A8X6IJV2_9ARAC</name>
<feature type="transmembrane region" description="Helical" evidence="1">
    <location>
        <begin position="66"/>
        <end position="85"/>
    </location>
</feature>
<accession>A0A8X6IJV2</accession>
<evidence type="ECO:0000256" key="1">
    <source>
        <dbReference type="SAM" id="Phobius"/>
    </source>
</evidence>
<keyword evidence="3" id="KW-1185">Reference proteome</keyword>
<gene>
    <name evidence="2" type="ORF">TNIN_137361</name>
</gene>
<dbReference type="EMBL" id="BMAV01026198">
    <property type="protein sequence ID" value="GFS48196.1"/>
    <property type="molecule type" value="Genomic_DNA"/>
</dbReference>
<protein>
    <submittedName>
        <fullName evidence="2">Uncharacterized protein</fullName>
    </submittedName>
</protein>
<keyword evidence="1" id="KW-0812">Transmembrane</keyword>
<keyword evidence="1" id="KW-1133">Transmembrane helix</keyword>